<reference evidence="1 2" key="1">
    <citation type="submission" date="2019-07" db="EMBL/GenBank/DDBJ databases">
        <title>Whole genome shotgun sequence of Staphylococcus piscifermentans NBRC 109625.</title>
        <authorList>
            <person name="Hosoyama A."/>
            <person name="Uohara A."/>
            <person name="Ohji S."/>
            <person name="Ichikawa N."/>
        </authorList>
    </citation>
    <scope>NUCLEOTIDE SEQUENCE [LARGE SCALE GENOMIC DNA]</scope>
    <source>
        <strain evidence="1 2">NBRC 109625</strain>
    </source>
</reference>
<protein>
    <submittedName>
        <fullName evidence="1">Uncharacterized protein</fullName>
    </submittedName>
</protein>
<dbReference type="EMBL" id="BKAR01000005">
    <property type="protein sequence ID" value="GEP84059.1"/>
    <property type="molecule type" value="Genomic_DNA"/>
</dbReference>
<comment type="caution">
    <text evidence="1">The sequence shown here is derived from an EMBL/GenBank/DDBJ whole genome shotgun (WGS) entry which is preliminary data.</text>
</comment>
<evidence type="ECO:0000313" key="1">
    <source>
        <dbReference type="EMBL" id="GEP84059.1"/>
    </source>
</evidence>
<accession>A0A239U0P5</accession>
<keyword evidence="2" id="KW-1185">Reference proteome</keyword>
<dbReference type="RefSeq" id="WP_157738594.1">
    <property type="nucleotide sequence ID" value="NZ_BKAR01000005.1"/>
</dbReference>
<dbReference type="AlphaFoldDB" id="A0A239U0P5"/>
<evidence type="ECO:0000313" key="2">
    <source>
        <dbReference type="Proteomes" id="UP000321736"/>
    </source>
</evidence>
<organism evidence="1 2">
    <name type="scientific">Staphylococcus piscifermentans</name>
    <dbReference type="NCBI Taxonomy" id="70258"/>
    <lineage>
        <taxon>Bacteria</taxon>
        <taxon>Bacillati</taxon>
        <taxon>Bacillota</taxon>
        <taxon>Bacilli</taxon>
        <taxon>Bacillales</taxon>
        <taxon>Staphylococcaceae</taxon>
        <taxon>Staphylococcus</taxon>
    </lineage>
</organism>
<dbReference type="Proteomes" id="UP000321736">
    <property type="component" value="Unassembled WGS sequence"/>
</dbReference>
<gene>
    <name evidence="1" type="ORF">SPI02_06440</name>
</gene>
<sequence>MMKDEKNKIKDYEEYARKHADPKKMEEHESNKEKGQHVMDEMHDELVKHGGPDKPSK</sequence>
<name>A0A239U0P5_9STAP</name>
<proteinExistence type="predicted"/>